<feature type="compositionally biased region" description="Basic and acidic residues" evidence="1">
    <location>
        <begin position="202"/>
        <end position="212"/>
    </location>
</feature>
<organism evidence="3 4">
    <name type="scientific">Auricularia subglabra (strain TFB-10046 / SS5)</name>
    <name type="common">White-rot fungus</name>
    <name type="synonym">Auricularia delicata (strain TFB10046)</name>
    <dbReference type="NCBI Taxonomy" id="717982"/>
    <lineage>
        <taxon>Eukaryota</taxon>
        <taxon>Fungi</taxon>
        <taxon>Dikarya</taxon>
        <taxon>Basidiomycota</taxon>
        <taxon>Agaricomycotina</taxon>
        <taxon>Agaricomycetes</taxon>
        <taxon>Auriculariales</taxon>
        <taxon>Auriculariaceae</taxon>
        <taxon>Auricularia</taxon>
    </lineage>
</organism>
<evidence type="ECO:0000313" key="4">
    <source>
        <dbReference type="Proteomes" id="UP000006514"/>
    </source>
</evidence>
<evidence type="ECO:0000256" key="1">
    <source>
        <dbReference type="SAM" id="MobiDB-lite"/>
    </source>
</evidence>
<keyword evidence="4" id="KW-1185">Reference proteome</keyword>
<proteinExistence type="predicted"/>
<dbReference type="KEGG" id="adl:AURDEDRAFT_23394"/>
<evidence type="ECO:0000313" key="3">
    <source>
        <dbReference type="EMBL" id="EJD33130.1"/>
    </source>
</evidence>
<dbReference type="Proteomes" id="UP000006514">
    <property type="component" value="Unassembled WGS sequence"/>
</dbReference>
<gene>
    <name evidence="3" type="ORF">AURDEDRAFT_23394</name>
</gene>
<protein>
    <recommendedName>
        <fullName evidence="2">HMG domain-containing protein</fullName>
    </recommendedName>
</protein>
<feature type="non-terminal residue" evidence="3">
    <location>
        <position position="1"/>
    </location>
</feature>
<sequence length="212" mass="23771">PPWARLGPEDDTVAGSYSYSRPLPLLLPCDSETRCRCGAFADPSTPIVEMECTVFDHVGAFRAKIQVRRCANCPPQAKMMAGPDLGALGLFNYNNQTILSHALLNKYDSMLNSAETTYHGFCKFMAREYEASGCRVPFLAEDRFRTCWYSFMAVQECRDDYECDACGAEPRIVLVDGVTVGYPKRKQTSTLRPPTHTHKHSPVHEDVKPPKK</sequence>
<dbReference type="AlphaFoldDB" id="J0WMT0"/>
<evidence type="ECO:0000259" key="2">
    <source>
        <dbReference type="Pfam" id="PF18717"/>
    </source>
</evidence>
<name>J0WMT0_AURST</name>
<dbReference type="InParanoid" id="J0WMT0"/>
<feature type="domain" description="HMG" evidence="2">
    <location>
        <begin position="21"/>
        <end position="151"/>
    </location>
</feature>
<feature type="non-terminal residue" evidence="3">
    <location>
        <position position="212"/>
    </location>
</feature>
<reference evidence="4" key="1">
    <citation type="journal article" date="2012" name="Science">
        <title>The Paleozoic origin of enzymatic lignin decomposition reconstructed from 31 fungal genomes.</title>
        <authorList>
            <person name="Floudas D."/>
            <person name="Binder M."/>
            <person name="Riley R."/>
            <person name="Barry K."/>
            <person name="Blanchette R.A."/>
            <person name="Henrissat B."/>
            <person name="Martinez A.T."/>
            <person name="Otillar R."/>
            <person name="Spatafora J.W."/>
            <person name="Yadav J.S."/>
            <person name="Aerts A."/>
            <person name="Benoit I."/>
            <person name="Boyd A."/>
            <person name="Carlson A."/>
            <person name="Copeland A."/>
            <person name="Coutinho P.M."/>
            <person name="de Vries R.P."/>
            <person name="Ferreira P."/>
            <person name="Findley K."/>
            <person name="Foster B."/>
            <person name="Gaskell J."/>
            <person name="Glotzer D."/>
            <person name="Gorecki P."/>
            <person name="Heitman J."/>
            <person name="Hesse C."/>
            <person name="Hori C."/>
            <person name="Igarashi K."/>
            <person name="Jurgens J.A."/>
            <person name="Kallen N."/>
            <person name="Kersten P."/>
            <person name="Kohler A."/>
            <person name="Kuees U."/>
            <person name="Kumar T.K.A."/>
            <person name="Kuo A."/>
            <person name="LaButti K."/>
            <person name="Larrondo L.F."/>
            <person name="Lindquist E."/>
            <person name="Ling A."/>
            <person name="Lombard V."/>
            <person name="Lucas S."/>
            <person name="Lundell T."/>
            <person name="Martin R."/>
            <person name="McLaughlin D.J."/>
            <person name="Morgenstern I."/>
            <person name="Morin E."/>
            <person name="Murat C."/>
            <person name="Nagy L.G."/>
            <person name="Nolan M."/>
            <person name="Ohm R.A."/>
            <person name="Patyshakuliyeva A."/>
            <person name="Rokas A."/>
            <person name="Ruiz-Duenas F.J."/>
            <person name="Sabat G."/>
            <person name="Salamov A."/>
            <person name="Samejima M."/>
            <person name="Schmutz J."/>
            <person name="Slot J.C."/>
            <person name="St John F."/>
            <person name="Stenlid J."/>
            <person name="Sun H."/>
            <person name="Sun S."/>
            <person name="Syed K."/>
            <person name="Tsang A."/>
            <person name="Wiebenga A."/>
            <person name="Young D."/>
            <person name="Pisabarro A."/>
            <person name="Eastwood D.C."/>
            <person name="Martin F."/>
            <person name="Cullen D."/>
            <person name="Grigoriev I.V."/>
            <person name="Hibbett D.S."/>
        </authorList>
    </citation>
    <scope>NUCLEOTIDE SEQUENCE [LARGE SCALE GENOMIC DNA]</scope>
    <source>
        <strain evidence="4">TFB10046</strain>
    </source>
</reference>
<accession>J0WMT0</accession>
<dbReference type="Pfam" id="PF18717">
    <property type="entry name" value="CxC4"/>
    <property type="match status" value="1"/>
</dbReference>
<dbReference type="eggNOG" id="ENOG502S87Y">
    <property type="taxonomic scope" value="Eukaryota"/>
</dbReference>
<feature type="region of interest" description="Disordered" evidence="1">
    <location>
        <begin position="185"/>
        <end position="212"/>
    </location>
</feature>
<dbReference type="EMBL" id="JH688420">
    <property type="protein sequence ID" value="EJD33130.1"/>
    <property type="molecule type" value="Genomic_DNA"/>
</dbReference>
<dbReference type="InterPro" id="IPR040648">
    <property type="entry name" value="HMGXB3_CxC4"/>
</dbReference>